<comment type="caution">
    <text evidence="3">The sequence shown here is derived from an EMBL/GenBank/DDBJ whole genome shotgun (WGS) entry which is preliminary data.</text>
</comment>
<dbReference type="EMBL" id="VDUZ01000041">
    <property type="protein sequence ID" value="TXL71655.1"/>
    <property type="molecule type" value="Genomic_DNA"/>
</dbReference>
<evidence type="ECO:0000313" key="3">
    <source>
        <dbReference type="EMBL" id="TXL71655.1"/>
    </source>
</evidence>
<dbReference type="GO" id="GO:0005886">
    <property type="term" value="C:plasma membrane"/>
    <property type="evidence" value="ECO:0007669"/>
    <property type="project" value="TreeGrafter"/>
</dbReference>
<dbReference type="PANTHER" id="PTHR11328:SF24">
    <property type="entry name" value="MAJOR FACILITATOR SUPERFAMILY (MFS) PROFILE DOMAIN-CONTAINING PROTEIN"/>
    <property type="match status" value="1"/>
</dbReference>
<dbReference type="SUPFAM" id="SSF103473">
    <property type="entry name" value="MFS general substrate transporter"/>
    <property type="match status" value="1"/>
</dbReference>
<feature type="transmembrane region" description="Helical" evidence="2">
    <location>
        <begin position="53"/>
        <end position="71"/>
    </location>
</feature>
<keyword evidence="2" id="KW-0472">Membrane</keyword>
<keyword evidence="2" id="KW-1133">Transmembrane helix</keyword>
<dbReference type="Proteomes" id="UP000321638">
    <property type="component" value="Unassembled WGS sequence"/>
</dbReference>
<evidence type="ECO:0000256" key="1">
    <source>
        <dbReference type="ARBA" id="ARBA00009617"/>
    </source>
</evidence>
<feature type="transmembrane region" description="Helical" evidence="2">
    <location>
        <begin position="233"/>
        <end position="253"/>
    </location>
</feature>
<feature type="transmembrane region" description="Helical" evidence="2">
    <location>
        <begin position="320"/>
        <end position="341"/>
    </location>
</feature>
<keyword evidence="2" id="KW-0812">Transmembrane</keyword>
<comment type="similarity">
    <text evidence="1">Belongs to the sodium:galactoside symporter (TC 2.A.2) family.</text>
</comment>
<dbReference type="InterPro" id="IPR036259">
    <property type="entry name" value="MFS_trans_sf"/>
</dbReference>
<dbReference type="Gene3D" id="1.20.1250.20">
    <property type="entry name" value="MFS general substrate transporter like domains"/>
    <property type="match status" value="2"/>
</dbReference>
<dbReference type="AlphaFoldDB" id="A0A5C8PDR0"/>
<dbReference type="RefSeq" id="WP_147850567.1">
    <property type="nucleotide sequence ID" value="NZ_VDUZ01000041.1"/>
</dbReference>
<feature type="transmembrane region" description="Helical" evidence="2">
    <location>
        <begin position="348"/>
        <end position="368"/>
    </location>
</feature>
<keyword evidence="4" id="KW-1185">Reference proteome</keyword>
<dbReference type="GO" id="GO:0008643">
    <property type="term" value="P:carbohydrate transport"/>
    <property type="evidence" value="ECO:0007669"/>
    <property type="project" value="InterPro"/>
</dbReference>
<dbReference type="PANTHER" id="PTHR11328">
    <property type="entry name" value="MAJOR FACILITATOR SUPERFAMILY DOMAIN-CONTAINING PROTEIN"/>
    <property type="match status" value="1"/>
</dbReference>
<feature type="transmembrane region" description="Helical" evidence="2">
    <location>
        <begin position="374"/>
        <end position="393"/>
    </location>
</feature>
<feature type="transmembrane region" description="Helical" evidence="2">
    <location>
        <begin position="427"/>
        <end position="445"/>
    </location>
</feature>
<accession>A0A5C8PDR0</accession>
<feature type="transmembrane region" description="Helical" evidence="2">
    <location>
        <begin position="457"/>
        <end position="479"/>
    </location>
</feature>
<sequence length="497" mass="52332">MQSPPTGVPTSARQVKIPFGRLVAYSTLQLPLAMAALPVVLNVPKFYGETLGLSLASLGLFLLVTRVIDALQDPVIGFVSDRMTARRNGRLLFVAAMLPLLIGGFAALFFPPVEALGKTGLQIWLLVALVIVHLGYSGTSISYHAHGAELSDDYNERTRVTVGREVFGLTGMTLAVVLPAILTSTGFFADTKHVAEEARAAIVAAKAAGDHAAALAAQAQLKAAQHGAEVRGYGVFGLLFIAIGVLAALPALLRSPPGVHGAVVRKARRSIFHDFTAPLKNRLFRRLLLVFVVNGSALGIAVSVMLFYVEHVLKGTKTDAGIVLLTYFIAGAASVPMWLLVSKRLSKASAWFVGMALTAIAMSVAVFFGPGHLWLFVIASAITGLGLGADYGLPPSILADIINAEEGADTKGETGAYFGLWALATKLATAVGAALSLPVAAWLGFDPGAGKYDTTALVIVYIVMPVAVKIIAALLIWYIRIEAERPAVRHLLGGKPA</sequence>
<protein>
    <submittedName>
        <fullName evidence="3">MFS transporter</fullName>
    </submittedName>
</protein>
<feature type="transmembrane region" description="Helical" evidence="2">
    <location>
        <begin position="123"/>
        <end position="145"/>
    </location>
</feature>
<name>A0A5C8PDR0_9HYPH</name>
<dbReference type="InterPro" id="IPR039672">
    <property type="entry name" value="MFS_2"/>
</dbReference>
<feature type="transmembrane region" description="Helical" evidence="2">
    <location>
        <begin position="166"/>
        <end position="189"/>
    </location>
</feature>
<organism evidence="3 4">
    <name type="scientific">Vineibacter terrae</name>
    <dbReference type="NCBI Taxonomy" id="2586908"/>
    <lineage>
        <taxon>Bacteria</taxon>
        <taxon>Pseudomonadati</taxon>
        <taxon>Pseudomonadota</taxon>
        <taxon>Alphaproteobacteria</taxon>
        <taxon>Hyphomicrobiales</taxon>
        <taxon>Vineibacter</taxon>
    </lineage>
</organism>
<proteinExistence type="inferred from homology"/>
<dbReference type="Pfam" id="PF13347">
    <property type="entry name" value="MFS_2"/>
    <property type="match status" value="1"/>
</dbReference>
<feature type="transmembrane region" description="Helical" evidence="2">
    <location>
        <begin position="91"/>
        <end position="111"/>
    </location>
</feature>
<gene>
    <name evidence="3" type="ORF">FHP25_29405</name>
</gene>
<dbReference type="OrthoDB" id="181905at2"/>
<evidence type="ECO:0000313" key="4">
    <source>
        <dbReference type="Proteomes" id="UP000321638"/>
    </source>
</evidence>
<dbReference type="GO" id="GO:0015293">
    <property type="term" value="F:symporter activity"/>
    <property type="evidence" value="ECO:0007669"/>
    <property type="project" value="InterPro"/>
</dbReference>
<feature type="transmembrane region" description="Helical" evidence="2">
    <location>
        <begin position="22"/>
        <end position="41"/>
    </location>
</feature>
<feature type="transmembrane region" description="Helical" evidence="2">
    <location>
        <begin position="287"/>
        <end position="308"/>
    </location>
</feature>
<reference evidence="3 4" key="1">
    <citation type="submission" date="2019-06" db="EMBL/GenBank/DDBJ databases">
        <title>New taxonomy in bacterial strain CC-CFT640, isolated from vineyard.</title>
        <authorList>
            <person name="Lin S.-Y."/>
            <person name="Tsai C.-F."/>
            <person name="Young C.-C."/>
        </authorList>
    </citation>
    <scope>NUCLEOTIDE SEQUENCE [LARGE SCALE GENOMIC DNA]</scope>
    <source>
        <strain evidence="3 4">CC-CFT640</strain>
    </source>
</reference>
<evidence type="ECO:0000256" key="2">
    <source>
        <dbReference type="SAM" id="Phobius"/>
    </source>
</evidence>